<feature type="repeat" description="WD" evidence="6">
    <location>
        <begin position="340"/>
        <end position="371"/>
    </location>
</feature>
<dbReference type="InterPro" id="IPR001680">
    <property type="entry name" value="WD40_rpt"/>
</dbReference>
<feature type="compositionally biased region" description="Basic and acidic residues" evidence="7">
    <location>
        <begin position="547"/>
        <end position="606"/>
    </location>
</feature>
<keyword evidence="2 6" id="KW-0853">WD repeat</keyword>
<dbReference type="PROSITE" id="PS50294">
    <property type="entry name" value="WD_REPEATS_REGION"/>
    <property type="match status" value="2"/>
</dbReference>
<feature type="transmembrane region" description="Helical" evidence="8">
    <location>
        <begin position="389"/>
        <end position="411"/>
    </location>
</feature>
<dbReference type="PRINTS" id="PR00320">
    <property type="entry name" value="GPROTEINBRPT"/>
</dbReference>
<evidence type="ECO:0000256" key="2">
    <source>
        <dbReference type="ARBA" id="ARBA00022574"/>
    </source>
</evidence>
<feature type="region of interest" description="Disordered" evidence="7">
    <location>
        <begin position="547"/>
        <end position="652"/>
    </location>
</feature>
<feature type="repeat" description="WD" evidence="6">
    <location>
        <begin position="111"/>
        <end position="152"/>
    </location>
</feature>
<dbReference type="InterPro" id="IPR036322">
    <property type="entry name" value="WD40_repeat_dom_sf"/>
</dbReference>
<name>A0A367JVB8_RHIAZ</name>
<dbReference type="PANTHER" id="PTHR22852">
    <property type="entry name" value="LETHAL 2 DENTICLELESS PROTEIN RETINOIC ACID-REGULATED NUCLEAR MATRIX-ASSOCIATED PROTEIN"/>
    <property type="match status" value="1"/>
</dbReference>
<evidence type="ECO:0000256" key="3">
    <source>
        <dbReference type="ARBA" id="ARBA00022737"/>
    </source>
</evidence>
<organism evidence="9 10">
    <name type="scientific">Rhizopus azygosporus</name>
    <name type="common">Rhizopus microsporus var. azygosporus</name>
    <dbReference type="NCBI Taxonomy" id="86630"/>
    <lineage>
        <taxon>Eukaryota</taxon>
        <taxon>Fungi</taxon>
        <taxon>Fungi incertae sedis</taxon>
        <taxon>Mucoromycota</taxon>
        <taxon>Mucoromycotina</taxon>
        <taxon>Mucoromycetes</taxon>
        <taxon>Mucorales</taxon>
        <taxon>Mucorineae</taxon>
        <taxon>Rhizopodaceae</taxon>
        <taxon>Rhizopus</taxon>
    </lineage>
</organism>
<gene>
    <name evidence="9" type="ORF">CU097_008657</name>
</gene>
<evidence type="ECO:0000256" key="7">
    <source>
        <dbReference type="SAM" id="MobiDB-lite"/>
    </source>
</evidence>
<protein>
    <submittedName>
        <fullName evidence="9">Uncharacterized protein</fullName>
    </submittedName>
</protein>
<dbReference type="SMART" id="SM00320">
    <property type="entry name" value="WD40"/>
    <property type="match status" value="5"/>
</dbReference>
<comment type="similarity">
    <text evidence="5">Belongs to the WD repeat cdt2 family.</text>
</comment>
<keyword evidence="8" id="KW-0472">Membrane</keyword>
<dbReference type="InterPro" id="IPR019775">
    <property type="entry name" value="WD40_repeat_CS"/>
</dbReference>
<dbReference type="GO" id="GO:0043161">
    <property type="term" value="P:proteasome-mediated ubiquitin-dependent protein catabolic process"/>
    <property type="evidence" value="ECO:0007669"/>
    <property type="project" value="TreeGrafter"/>
</dbReference>
<dbReference type="PANTHER" id="PTHR22852:SF0">
    <property type="entry name" value="DENTICLELESS PROTEIN HOMOLOG"/>
    <property type="match status" value="1"/>
</dbReference>
<dbReference type="GO" id="GO:0005634">
    <property type="term" value="C:nucleus"/>
    <property type="evidence" value="ECO:0007669"/>
    <property type="project" value="TreeGrafter"/>
</dbReference>
<feature type="repeat" description="WD" evidence="6">
    <location>
        <begin position="153"/>
        <end position="195"/>
    </location>
</feature>
<keyword evidence="4" id="KW-0833">Ubl conjugation pathway</keyword>
<evidence type="ECO:0000256" key="4">
    <source>
        <dbReference type="ARBA" id="ARBA00022786"/>
    </source>
</evidence>
<proteinExistence type="inferred from homology"/>
<evidence type="ECO:0000256" key="8">
    <source>
        <dbReference type="SAM" id="Phobius"/>
    </source>
</evidence>
<keyword evidence="8" id="KW-1133">Transmembrane helix</keyword>
<dbReference type="OrthoDB" id="2096344at2759"/>
<dbReference type="Gene3D" id="2.130.10.10">
    <property type="entry name" value="YVTN repeat-like/Quinoprotein amine dehydrogenase"/>
    <property type="match status" value="2"/>
</dbReference>
<evidence type="ECO:0000313" key="10">
    <source>
        <dbReference type="Proteomes" id="UP000252139"/>
    </source>
</evidence>
<dbReference type="InterPro" id="IPR020472">
    <property type="entry name" value="WD40_PAC1"/>
</dbReference>
<dbReference type="EMBL" id="PJQL01000639">
    <property type="protein sequence ID" value="RCH93924.1"/>
    <property type="molecule type" value="Genomic_DNA"/>
</dbReference>
<dbReference type="Proteomes" id="UP000252139">
    <property type="component" value="Unassembled WGS sequence"/>
</dbReference>
<feature type="repeat" description="WD" evidence="6">
    <location>
        <begin position="252"/>
        <end position="274"/>
    </location>
</feature>
<evidence type="ECO:0000256" key="1">
    <source>
        <dbReference type="ARBA" id="ARBA00004906"/>
    </source>
</evidence>
<dbReference type="STRING" id="86630.A0A367JVB8"/>
<keyword evidence="3" id="KW-0677">Repeat</keyword>
<dbReference type="SUPFAM" id="SSF63491">
    <property type="entry name" value="BAG domain"/>
    <property type="match status" value="1"/>
</dbReference>
<dbReference type="InterPro" id="IPR015943">
    <property type="entry name" value="WD40/YVTN_repeat-like_dom_sf"/>
</dbReference>
<sequence length="652" mass="75063">MSTDLKKSRIIKPRCSLYEAIKLRSLKNDRSFGRKFRVPSKHILSLFTSANNHIYQFVFPDSEFCTPFYCDFANTAYDGHLVAIGDEEGRVSLLRTDKDNSINNSQFHHSFYCHKHAISDVKWSADDSLLLTASHDRLVRLWDTETRSTLADFAGHDDIIKSVNWHPTNQHLIITGSKDGSFRIWDTRFNQKPGTDSADSPDIPIYSPIKTTMNAHDINQGSRSTKKSGLKPLVIRSVTSAIFINNHEEKVITSGSVDGTIKLWDVRAGRSSQVLESTEFKNEAGKRHGITDLKVDSSGTRLFSSCMDNSIYMHYLTDLTKPAIKYTDEEFKLGSFDIRISISPDDQFIMAGSYDKDIFVWEINGNQKKAHKFEGHTRKQKMADNRRSLLIYGAAATLVAVLGTSLVYYVIEDDKRAKRRRAAKQAERATLRLLDQIQSQQQAIESSISSVEPIIELDCDDKAFKQKEYTLAHSNELLLRLMEQLDAVRPLTLIVGQDLEPTEFERQLVDKLKNKKRSVIDSINELFRRLDICNERVKKEAAKREEVAKEKARLEREEKERLAREEEERKKAEEEERKRIEEEKAQQAREEQERVAKEEALRRMREEEEQAAQEAISKETDNHDDDKSFEEIQSNGQVEVSYIELNEVEEEE</sequence>
<evidence type="ECO:0000256" key="6">
    <source>
        <dbReference type="PROSITE-ProRule" id="PRU00221"/>
    </source>
</evidence>
<dbReference type="InterPro" id="IPR051865">
    <property type="entry name" value="WD-repeat_CDT2_adapter"/>
</dbReference>
<dbReference type="SUPFAM" id="SSF50978">
    <property type="entry name" value="WD40 repeat-like"/>
    <property type="match status" value="1"/>
</dbReference>
<dbReference type="PROSITE" id="PS50082">
    <property type="entry name" value="WD_REPEATS_2"/>
    <property type="match status" value="4"/>
</dbReference>
<dbReference type="Pfam" id="PF00400">
    <property type="entry name" value="WD40"/>
    <property type="match status" value="5"/>
</dbReference>
<accession>A0A367JVB8</accession>
<feature type="compositionally biased region" description="Basic and acidic residues" evidence="7">
    <location>
        <begin position="616"/>
        <end position="630"/>
    </location>
</feature>
<comment type="caution">
    <text evidence="9">The sequence shown here is derived from an EMBL/GenBank/DDBJ whole genome shotgun (WGS) entry which is preliminary data.</text>
</comment>
<dbReference type="GO" id="GO:0030674">
    <property type="term" value="F:protein-macromolecule adaptor activity"/>
    <property type="evidence" value="ECO:0007669"/>
    <property type="project" value="TreeGrafter"/>
</dbReference>
<keyword evidence="10" id="KW-1185">Reference proteome</keyword>
<evidence type="ECO:0000256" key="5">
    <source>
        <dbReference type="ARBA" id="ARBA00038344"/>
    </source>
</evidence>
<comment type="pathway">
    <text evidence="1">Protein modification; protein ubiquitination.</text>
</comment>
<dbReference type="PROSITE" id="PS00678">
    <property type="entry name" value="WD_REPEATS_1"/>
    <property type="match status" value="3"/>
</dbReference>
<dbReference type="AlphaFoldDB" id="A0A367JVB8"/>
<reference evidence="9 10" key="1">
    <citation type="journal article" date="2018" name="G3 (Bethesda)">
        <title>Phylogenetic and Phylogenomic Definition of Rhizopus Species.</title>
        <authorList>
            <person name="Gryganskyi A.P."/>
            <person name="Golan J."/>
            <person name="Dolatabadi S."/>
            <person name="Mondo S."/>
            <person name="Robb S."/>
            <person name="Idnurm A."/>
            <person name="Muszewska A."/>
            <person name="Steczkiewicz K."/>
            <person name="Masonjones S."/>
            <person name="Liao H.L."/>
            <person name="Gajdeczka M.T."/>
            <person name="Anike F."/>
            <person name="Vuek A."/>
            <person name="Anishchenko I.M."/>
            <person name="Voigt K."/>
            <person name="de Hoog G.S."/>
            <person name="Smith M.E."/>
            <person name="Heitman J."/>
            <person name="Vilgalys R."/>
            <person name="Stajich J.E."/>
        </authorList>
    </citation>
    <scope>NUCLEOTIDE SEQUENCE [LARGE SCALE GENOMIC DNA]</scope>
    <source>
        <strain evidence="9 10">CBS 357.93</strain>
    </source>
</reference>
<keyword evidence="8" id="KW-0812">Transmembrane</keyword>
<evidence type="ECO:0000313" key="9">
    <source>
        <dbReference type="EMBL" id="RCH93924.1"/>
    </source>
</evidence>